<organism evidence="1 2">
    <name type="scientific">Limnoraphis robusta CS-951</name>
    <dbReference type="NCBI Taxonomy" id="1637645"/>
    <lineage>
        <taxon>Bacteria</taxon>
        <taxon>Bacillati</taxon>
        <taxon>Cyanobacteriota</taxon>
        <taxon>Cyanophyceae</taxon>
        <taxon>Oscillatoriophycideae</taxon>
        <taxon>Oscillatoriales</taxon>
        <taxon>Sirenicapillariaceae</taxon>
        <taxon>Limnoraphis</taxon>
    </lineage>
</organism>
<evidence type="ECO:0000313" key="2">
    <source>
        <dbReference type="Proteomes" id="UP000033607"/>
    </source>
</evidence>
<proteinExistence type="predicted"/>
<dbReference type="OrthoDB" id="442795at2"/>
<dbReference type="PATRIC" id="fig|1637645.4.peg.4940"/>
<accession>A0A0F5YLX1</accession>
<comment type="caution">
    <text evidence="1">The sequence shown here is derived from an EMBL/GenBank/DDBJ whole genome shotgun (WGS) entry which is preliminary data.</text>
</comment>
<name>A0A0F5YLX1_9CYAN</name>
<dbReference type="EMBL" id="LATL02000252">
    <property type="protein sequence ID" value="KKD39763.1"/>
    <property type="molecule type" value="Genomic_DNA"/>
</dbReference>
<dbReference type="Proteomes" id="UP000033607">
    <property type="component" value="Unassembled WGS sequence"/>
</dbReference>
<sequence>MFKYLILIQPLGFMYGSSGGFLSPENLVGRSRAKFPPDAATLSGLFFSTNKVKSFTTHEDLNQELHVAGPFWTLENNLMNFYVPIPRTKLVTQKEVDEWTLKNGQWERQLREEDFKDSYSWQRVNSWDYSAKKIKSNKDAAAASPWKFVSILHPKMKLEERHVKDEDGLFLEYAVQLPDDVYLAYLSTHELPEGWYRFGGENHVVEIKSIELPENHPIITLLKKDIKQAFALITPAIWGSNRLSYRHPQHPDFPESQLMLTDKAIPFRYRRGASDNPQDSKEYRVGGQLGRGRYAVGAGSVYVLEKPLNKSWWDWPEEWFPQEGFSLKKLGCGLCLPLTIQGLE</sequence>
<evidence type="ECO:0000313" key="1">
    <source>
        <dbReference type="EMBL" id="KKD39763.1"/>
    </source>
</evidence>
<protein>
    <submittedName>
        <fullName evidence="1">CRISPR-associated protein</fullName>
    </submittedName>
</protein>
<gene>
    <name evidence="1" type="ORF">WN50_01565</name>
</gene>
<reference evidence="1 2" key="1">
    <citation type="submission" date="2015-06" db="EMBL/GenBank/DDBJ databases">
        <title>Draft genome assembly of filamentous brackish cyanobacterium Limnoraphis robusta strain CS-951.</title>
        <authorList>
            <person name="Willis A."/>
            <person name="Parks M."/>
            <person name="Burford M.A."/>
        </authorList>
    </citation>
    <scope>NUCLEOTIDE SEQUENCE [LARGE SCALE GENOMIC DNA]</scope>
    <source>
        <strain evidence="1 2">CS-951</strain>
    </source>
</reference>
<dbReference type="AlphaFoldDB" id="A0A0F5YLX1"/>